<evidence type="ECO:0000256" key="6">
    <source>
        <dbReference type="ARBA" id="ARBA00022692"/>
    </source>
</evidence>
<accession>A0A126V284</accession>
<keyword evidence="4" id="KW-1003">Cell membrane</keyword>
<feature type="transmembrane region" description="Helical" evidence="13">
    <location>
        <begin position="17"/>
        <end position="38"/>
    </location>
</feature>
<dbReference type="PANTHER" id="PTHR30529:SF1">
    <property type="entry name" value="CYTOCHROME B561 HOMOLOG 2"/>
    <property type="match status" value="1"/>
</dbReference>
<dbReference type="GO" id="GO:0046872">
    <property type="term" value="F:metal ion binding"/>
    <property type="evidence" value="ECO:0007669"/>
    <property type="project" value="UniProtKB-KW"/>
</dbReference>
<gene>
    <name evidence="15" type="ORF">RC74_14905</name>
</gene>
<evidence type="ECO:0000259" key="14">
    <source>
        <dbReference type="SMART" id="SM00867"/>
    </source>
</evidence>
<dbReference type="SUPFAM" id="SSF81342">
    <property type="entry name" value="Transmembrane di-heme cytochromes"/>
    <property type="match status" value="1"/>
</dbReference>
<dbReference type="EMBL" id="CP014327">
    <property type="protein sequence ID" value="AML52393.1"/>
    <property type="molecule type" value="Genomic_DNA"/>
</dbReference>
<feature type="transmembrane region" description="Helical" evidence="13">
    <location>
        <begin position="203"/>
        <end position="222"/>
    </location>
</feature>
<dbReference type="InterPro" id="IPR007372">
    <property type="entry name" value="Lipid/polyisoprenoid-bd_YceI"/>
</dbReference>
<evidence type="ECO:0000256" key="8">
    <source>
        <dbReference type="ARBA" id="ARBA00022982"/>
    </source>
</evidence>
<keyword evidence="9 13" id="KW-1133">Transmembrane helix</keyword>
<dbReference type="Gene3D" id="1.20.950.20">
    <property type="entry name" value="Transmembrane di-heme cytochromes, Chain C"/>
    <property type="match status" value="1"/>
</dbReference>
<dbReference type="STRING" id="1579316.RC74_14905"/>
<dbReference type="InterPro" id="IPR011577">
    <property type="entry name" value="Cyt_b561_bac/Ni-Hgenase"/>
</dbReference>
<evidence type="ECO:0000256" key="1">
    <source>
        <dbReference type="ARBA" id="ARBA00001970"/>
    </source>
</evidence>
<comment type="similarity">
    <text evidence="12">Belongs to the cytochrome b561 family.</text>
</comment>
<organism evidence="15 16">
    <name type="scientific">Falsihalocynthiibacter arcticus</name>
    <dbReference type="NCBI Taxonomy" id="1579316"/>
    <lineage>
        <taxon>Bacteria</taxon>
        <taxon>Pseudomonadati</taxon>
        <taxon>Pseudomonadota</taxon>
        <taxon>Alphaproteobacteria</taxon>
        <taxon>Rhodobacterales</taxon>
        <taxon>Roseobacteraceae</taxon>
        <taxon>Falsihalocynthiibacter</taxon>
    </lineage>
</organism>
<feature type="transmembrane region" description="Helical" evidence="13">
    <location>
        <begin position="156"/>
        <end position="174"/>
    </location>
</feature>
<evidence type="ECO:0000256" key="12">
    <source>
        <dbReference type="ARBA" id="ARBA00037975"/>
    </source>
</evidence>
<dbReference type="GO" id="GO:0022904">
    <property type="term" value="P:respiratory electron transport chain"/>
    <property type="evidence" value="ECO:0007669"/>
    <property type="project" value="InterPro"/>
</dbReference>
<keyword evidence="10" id="KW-0408">Iron</keyword>
<protein>
    <submittedName>
        <fullName evidence="15">Cytochrome</fullName>
    </submittedName>
</protein>
<evidence type="ECO:0000256" key="11">
    <source>
        <dbReference type="ARBA" id="ARBA00023136"/>
    </source>
</evidence>
<reference evidence="15 16" key="1">
    <citation type="submission" date="2016-02" db="EMBL/GenBank/DDBJ databases">
        <title>Complete genome sequence of Halocynthiibacter arcticus PAMC 20958t from arctic marine sediment.</title>
        <authorList>
            <person name="Lee Y.M."/>
            <person name="Baek K."/>
            <person name="Lee H.K."/>
            <person name="Shin S.C."/>
        </authorList>
    </citation>
    <scope>NUCLEOTIDE SEQUENCE [LARGE SCALE GENOMIC DNA]</scope>
    <source>
        <strain evidence="15">PAMC 20958</strain>
    </source>
</reference>
<keyword evidence="11 13" id="KW-0472">Membrane</keyword>
<evidence type="ECO:0000313" key="15">
    <source>
        <dbReference type="EMBL" id="AML52393.1"/>
    </source>
</evidence>
<dbReference type="Proteomes" id="UP000070371">
    <property type="component" value="Chromosome"/>
</dbReference>
<evidence type="ECO:0000313" key="16">
    <source>
        <dbReference type="Proteomes" id="UP000070371"/>
    </source>
</evidence>
<dbReference type="InterPro" id="IPR016174">
    <property type="entry name" value="Di-haem_cyt_TM"/>
</dbReference>
<dbReference type="InterPro" id="IPR036761">
    <property type="entry name" value="TTHA0802/YceI-like_sf"/>
</dbReference>
<evidence type="ECO:0000256" key="3">
    <source>
        <dbReference type="ARBA" id="ARBA00022448"/>
    </source>
</evidence>
<dbReference type="Pfam" id="PF01292">
    <property type="entry name" value="Ni_hydr_CYTB"/>
    <property type="match status" value="1"/>
</dbReference>
<keyword evidence="3" id="KW-0813">Transport</keyword>
<evidence type="ECO:0000256" key="10">
    <source>
        <dbReference type="ARBA" id="ARBA00023004"/>
    </source>
</evidence>
<keyword evidence="7" id="KW-0479">Metal-binding</keyword>
<evidence type="ECO:0000256" key="2">
    <source>
        <dbReference type="ARBA" id="ARBA00004651"/>
    </source>
</evidence>
<dbReference type="Gene3D" id="2.40.128.110">
    <property type="entry name" value="Lipid/polyisoprenoid-binding, YceI-like"/>
    <property type="match status" value="1"/>
</dbReference>
<feature type="transmembrane region" description="Helical" evidence="13">
    <location>
        <begin position="96"/>
        <end position="114"/>
    </location>
</feature>
<evidence type="ECO:0000256" key="9">
    <source>
        <dbReference type="ARBA" id="ARBA00022989"/>
    </source>
</evidence>
<evidence type="ECO:0000256" key="7">
    <source>
        <dbReference type="ARBA" id="ARBA00022723"/>
    </source>
</evidence>
<evidence type="ECO:0000256" key="5">
    <source>
        <dbReference type="ARBA" id="ARBA00022617"/>
    </source>
</evidence>
<comment type="cofactor">
    <cofactor evidence="1">
        <name>heme b</name>
        <dbReference type="ChEBI" id="CHEBI:60344"/>
    </cofactor>
</comment>
<keyword evidence="16" id="KW-1185">Reference proteome</keyword>
<evidence type="ECO:0000256" key="4">
    <source>
        <dbReference type="ARBA" id="ARBA00022475"/>
    </source>
</evidence>
<dbReference type="GO" id="GO:0009055">
    <property type="term" value="F:electron transfer activity"/>
    <property type="evidence" value="ECO:0007669"/>
    <property type="project" value="InterPro"/>
</dbReference>
<dbReference type="RefSeq" id="WP_039002056.1">
    <property type="nucleotide sequence ID" value="NZ_CP014327.1"/>
</dbReference>
<dbReference type="SUPFAM" id="SSF101874">
    <property type="entry name" value="YceI-like"/>
    <property type="match status" value="1"/>
</dbReference>
<dbReference type="InterPro" id="IPR052168">
    <property type="entry name" value="Cytochrome_b561_oxidase"/>
</dbReference>
<keyword evidence="8" id="KW-0249">Electron transport</keyword>
<proteinExistence type="inferred from homology"/>
<dbReference type="OrthoDB" id="1247465at2"/>
<feature type="domain" description="Lipid/polyisoprenoid-binding YceI-like" evidence="14">
    <location>
        <begin position="238"/>
        <end position="393"/>
    </location>
</feature>
<dbReference type="GO" id="GO:0020037">
    <property type="term" value="F:heme binding"/>
    <property type="evidence" value="ECO:0007669"/>
    <property type="project" value="TreeGrafter"/>
</dbReference>
<dbReference type="GO" id="GO:0005886">
    <property type="term" value="C:plasma membrane"/>
    <property type="evidence" value="ECO:0007669"/>
    <property type="project" value="UniProtKB-SubCell"/>
</dbReference>
<dbReference type="AlphaFoldDB" id="A0A126V284"/>
<dbReference type="PANTHER" id="PTHR30529">
    <property type="entry name" value="CYTOCHROME B561"/>
    <property type="match status" value="1"/>
</dbReference>
<dbReference type="KEGG" id="hat:RC74_14905"/>
<comment type="subcellular location">
    <subcellularLocation>
        <location evidence="2">Cell membrane</location>
        <topology evidence="2">Multi-pass membrane protein</topology>
    </subcellularLocation>
</comment>
<keyword evidence="5" id="KW-0349">Heme</keyword>
<keyword evidence="6 13" id="KW-0812">Transmembrane</keyword>
<name>A0A126V284_9RHOB</name>
<feature type="transmembrane region" description="Helical" evidence="13">
    <location>
        <begin position="50"/>
        <end position="76"/>
    </location>
</feature>
<dbReference type="Pfam" id="PF04264">
    <property type="entry name" value="YceI"/>
    <property type="match status" value="1"/>
</dbReference>
<evidence type="ECO:0000256" key="13">
    <source>
        <dbReference type="SAM" id="Phobius"/>
    </source>
</evidence>
<sequence length="394" mass="41966">MALTNSPALYGSVTKTFHWLTALLIFTAFPLGMIANDFPMATSDEVAQKAWLFSVHKTVGVTLFFVAVLRILWATTQPKPGLLNADKPAEATAAEAVHWLLYFSLVLVPLSGWLHHSTAAFSAPILWPFSAILPELPKSELFSHITSGWHGVFTKLLLASLILHIAGALKHAFIDRDSTLKRMLPGKMSTPTLPQQRHSKTPLVIAVALYGVAMGAGTFLGLQTPAAAQTNLADVQSDWTVESGTMAVTVQQLGSAVTGSFADWTADIAFDPTLEGDTKGHVEVTVAIASFTLGSVTDQAMGPDFFDVSTHPTAVFAADIFATGDTYEARGTLTLKGTTLPLTLPFTLSIEDDVATMAGAASLARLDYSIGAAMPDESSLGFDVDLKVDLVAFK</sequence>
<dbReference type="SMART" id="SM00867">
    <property type="entry name" value="YceI"/>
    <property type="match status" value="1"/>
</dbReference>